<evidence type="ECO:0000256" key="12">
    <source>
        <dbReference type="SAM" id="Phobius"/>
    </source>
</evidence>
<dbReference type="FunCoup" id="A0A5F8H3H2">
    <property type="interactions" value="119"/>
</dbReference>
<reference evidence="14" key="3">
    <citation type="submission" date="2025-09" db="UniProtKB">
        <authorList>
            <consortium name="Ensembl"/>
        </authorList>
    </citation>
    <scope>IDENTIFICATION</scope>
</reference>
<evidence type="ECO:0000256" key="11">
    <source>
        <dbReference type="SAM" id="MobiDB-lite"/>
    </source>
</evidence>
<dbReference type="OMA" id="GWMWTHR"/>
<reference evidence="14 15" key="1">
    <citation type="journal article" date="2007" name="Nature">
        <title>Genome of the marsupial Monodelphis domestica reveals innovation in non-coding sequences.</title>
        <authorList>
            <person name="Mikkelsen T.S."/>
            <person name="Wakefield M.J."/>
            <person name="Aken B."/>
            <person name="Amemiya C.T."/>
            <person name="Chang J.L."/>
            <person name="Duke S."/>
            <person name="Garber M."/>
            <person name="Gentles A.J."/>
            <person name="Goodstadt L."/>
            <person name="Heger A."/>
            <person name="Jurka J."/>
            <person name="Kamal M."/>
            <person name="Mauceli E."/>
            <person name="Searle S.M."/>
            <person name="Sharpe T."/>
            <person name="Baker M.L."/>
            <person name="Batzer M.A."/>
            <person name="Benos P.V."/>
            <person name="Belov K."/>
            <person name="Clamp M."/>
            <person name="Cook A."/>
            <person name="Cuff J."/>
            <person name="Das R."/>
            <person name="Davidow L."/>
            <person name="Deakin J.E."/>
            <person name="Fazzari M.J."/>
            <person name="Glass J.L."/>
            <person name="Grabherr M."/>
            <person name="Greally J.M."/>
            <person name="Gu W."/>
            <person name="Hore T.A."/>
            <person name="Huttley G.A."/>
            <person name="Kleber M."/>
            <person name="Jirtle R.L."/>
            <person name="Koina E."/>
            <person name="Lee J.T."/>
            <person name="Mahony S."/>
            <person name="Marra M.A."/>
            <person name="Miller R.D."/>
            <person name="Nicholls R.D."/>
            <person name="Oda M."/>
            <person name="Papenfuss A.T."/>
            <person name="Parra Z.E."/>
            <person name="Pollock D.D."/>
            <person name="Ray D.A."/>
            <person name="Schein J.E."/>
            <person name="Speed T.P."/>
            <person name="Thompson K."/>
            <person name="VandeBerg J.L."/>
            <person name="Wade C.M."/>
            <person name="Walker J.A."/>
            <person name="Waters P.D."/>
            <person name="Webber C."/>
            <person name="Weidman J.R."/>
            <person name="Xie X."/>
            <person name="Zody M.C."/>
            <person name="Baldwin J."/>
            <person name="Abdouelleil A."/>
            <person name="Abdulkadir J."/>
            <person name="Abebe A."/>
            <person name="Abera B."/>
            <person name="Abreu J."/>
            <person name="Acer S.C."/>
            <person name="Aftuck L."/>
            <person name="Alexander A."/>
            <person name="An P."/>
            <person name="Anderson E."/>
            <person name="Anderson S."/>
            <person name="Arachi H."/>
            <person name="Azer M."/>
            <person name="Bachantsang P."/>
            <person name="Barry A."/>
            <person name="Bayul T."/>
            <person name="Berlin A."/>
            <person name="Bessette D."/>
            <person name="Bloom T."/>
            <person name="Bloom T."/>
            <person name="Boguslavskiy L."/>
            <person name="Bonnet C."/>
            <person name="Boukhgalter B."/>
            <person name="Bourzgui I."/>
            <person name="Brown A."/>
            <person name="Cahill P."/>
            <person name="Channer S."/>
            <person name="Cheshatsang Y."/>
            <person name="Chuda L."/>
            <person name="Citroen M."/>
            <person name="Collymore A."/>
            <person name="Cooke P."/>
            <person name="Costello M."/>
            <person name="D'Aco K."/>
            <person name="Daza R."/>
            <person name="De Haan G."/>
            <person name="DeGray S."/>
            <person name="DeMaso C."/>
            <person name="Dhargay N."/>
            <person name="Dooley K."/>
            <person name="Dooley E."/>
            <person name="Doricent M."/>
            <person name="Dorje P."/>
            <person name="Dorjee K."/>
            <person name="Dupes A."/>
            <person name="Elong R."/>
            <person name="Falk J."/>
            <person name="Farina A."/>
            <person name="Faro S."/>
            <person name="Ferguson D."/>
            <person name="Fisher S."/>
            <person name="Foley C.D."/>
            <person name="Franke A."/>
            <person name="Friedrich D."/>
            <person name="Gadbois L."/>
            <person name="Gearin G."/>
            <person name="Gearin C.R."/>
            <person name="Giannoukos G."/>
            <person name="Goode T."/>
            <person name="Graham J."/>
            <person name="Grandbois E."/>
            <person name="Grewal S."/>
            <person name="Gyaltsen K."/>
            <person name="Hafez N."/>
            <person name="Hagos B."/>
            <person name="Hall J."/>
            <person name="Henson C."/>
            <person name="Hollinger A."/>
            <person name="Honan T."/>
            <person name="Huard M.D."/>
            <person name="Hughes L."/>
            <person name="Hurhula B."/>
            <person name="Husby M.E."/>
            <person name="Kamat A."/>
            <person name="Kanga B."/>
            <person name="Kashin S."/>
            <person name="Khazanovich D."/>
            <person name="Kisner P."/>
            <person name="Lance K."/>
            <person name="Lara M."/>
            <person name="Lee W."/>
            <person name="Lennon N."/>
            <person name="Letendre F."/>
            <person name="LeVine R."/>
            <person name="Lipovsky A."/>
            <person name="Liu X."/>
            <person name="Liu J."/>
            <person name="Liu S."/>
            <person name="Lokyitsang T."/>
            <person name="Lokyitsang Y."/>
            <person name="Lubonja R."/>
            <person name="Lui A."/>
            <person name="MacDonald P."/>
            <person name="Magnisalis V."/>
            <person name="Maru K."/>
            <person name="Matthews C."/>
            <person name="McCusker W."/>
            <person name="McDonough S."/>
            <person name="Mehta T."/>
            <person name="Meldrim J."/>
            <person name="Meneus L."/>
            <person name="Mihai O."/>
            <person name="Mihalev A."/>
            <person name="Mihova T."/>
            <person name="Mittelman R."/>
            <person name="Mlenga V."/>
            <person name="Montmayeur A."/>
            <person name="Mulrain L."/>
            <person name="Navidi A."/>
            <person name="Naylor J."/>
            <person name="Negash T."/>
            <person name="Nguyen T."/>
            <person name="Nguyen N."/>
            <person name="Nicol R."/>
            <person name="Norbu C."/>
            <person name="Norbu N."/>
            <person name="Novod N."/>
            <person name="O'Neill B."/>
            <person name="Osman S."/>
            <person name="Markiewicz E."/>
            <person name="Oyono O.L."/>
            <person name="Patti C."/>
            <person name="Phunkhang P."/>
            <person name="Pierre F."/>
            <person name="Priest M."/>
            <person name="Raghuraman S."/>
            <person name="Rege F."/>
            <person name="Reyes R."/>
            <person name="Rise C."/>
            <person name="Rogov P."/>
            <person name="Ross K."/>
            <person name="Ryan E."/>
            <person name="Settipalli S."/>
            <person name="Shea T."/>
            <person name="Sherpa N."/>
            <person name="Shi L."/>
            <person name="Shih D."/>
            <person name="Sparrow T."/>
            <person name="Spaulding J."/>
            <person name="Stalker J."/>
            <person name="Stange-Thomann N."/>
            <person name="Stavropoulos S."/>
            <person name="Stone C."/>
            <person name="Strader C."/>
            <person name="Tesfaye S."/>
            <person name="Thomson T."/>
            <person name="Thoulutsang Y."/>
            <person name="Thoulutsang D."/>
            <person name="Topham K."/>
            <person name="Topping I."/>
            <person name="Tsamla T."/>
            <person name="Vassiliev H."/>
            <person name="Vo A."/>
            <person name="Wangchuk T."/>
            <person name="Wangdi T."/>
            <person name="Weiand M."/>
            <person name="Wilkinson J."/>
            <person name="Wilson A."/>
            <person name="Yadav S."/>
            <person name="Young G."/>
            <person name="Yu Q."/>
            <person name="Zembek L."/>
            <person name="Zhong D."/>
            <person name="Zimmer A."/>
            <person name="Zwirko Z."/>
            <person name="Jaffe D.B."/>
            <person name="Alvarez P."/>
            <person name="Brockman W."/>
            <person name="Butler J."/>
            <person name="Chin C."/>
            <person name="Gnerre S."/>
            <person name="MacCallum I."/>
            <person name="Graves J.A."/>
            <person name="Ponting C.P."/>
            <person name="Breen M."/>
            <person name="Samollow P.B."/>
            <person name="Lander E.S."/>
            <person name="Lindblad-Toh K."/>
        </authorList>
    </citation>
    <scope>NUCLEOTIDE SEQUENCE [LARGE SCALE GENOMIC DNA]</scope>
</reference>
<comment type="subcellular location">
    <subcellularLocation>
        <location evidence="1">Cell membrane</location>
        <topology evidence="1">Single-pass membrane protein</topology>
    </subcellularLocation>
</comment>
<feature type="region of interest" description="Disordered" evidence="11">
    <location>
        <begin position="16"/>
        <end position="38"/>
    </location>
</feature>
<feature type="domain" description="Ig-like" evidence="13">
    <location>
        <begin position="128"/>
        <end position="197"/>
    </location>
</feature>
<evidence type="ECO:0000256" key="4">
    <source>
        <dbReference type="ARBA" id="ARBA00022729"/>
    </source>
</evidence>
<dbReference type="Pfam" id="PF13895">
    <property type="entry name" value="Ig_2"/>
    <property type="match status" value="2"/>
</dbReference>
<dbReference type="Proteomes" id="UP000002280">
    <property type="component" value="Chromosome 4"/>
</dbReference>
<feature type="compositionally biased region" description="Pro residues" evidence="11">
    <location>
        <begin position="225"/>
        <end position="238"/>
    </location>
</feature>
<dbReference type="InterPro" id="IPR013783">
    <property type="entry name" value="Ig-like_fold"/>
</dbReference>
<feature type="transmembrane region" description="Helical" evidence="12">
    <location>
        <begin position="433"/>
        <end position="456"/>
    </location>
</feature>
<keyword evidence="10" id="KW-0393">Immunoglobulin domain</keyword>
<dbReference type="GO" id="GO:0002764">
    <property type="term" value="P:immune response-regulating signaling pathway"/>
    <property type="evidence" value="ECO:0000318"/>
    <property type="project" value="GO_Central"/>
</dbReference>
<dbReference type="PANTHER" id="PTHR11738:SF179">
    <property type="entry name" value="LEUKOCYTE IMMUNOGLOBULIN-LIKE RECEPTOR SUBFAMILY A MEMBER 5"/>
    <property type="match status" value="1"/>
</dbReference>
<feature type="domain" description="Ig-like" evidence="13">
    <location>
        <begin position="322"/>
        <end position="413"/>
    </location>
</feature>
<evidence type="ECO:0000256" key="6">
    <source>
        <dbReference type="ARBA" id="ARBA00022989"/>
    </source>
</evidence>
<keyword evidence="5" id="KW-0677">Repeat</keyword>
<dbReference type="GO" id="GO:0005886">
    <property type="term" value="C:plasma membrane"/>
    <property type="evidence" value="ECO:0000318"/>
    <property type="project" value="GO_Central"/>
</dbReference>
<dbReference type="SMART" id="SM00408">
    <property type="entry name" value="IGc2"/>
    <property type="match status" value="3"/>
</dbReference>
<dbReference type="Bgee" id="ENSMODG00000002375">
    <property type="expression patterns" value="Expressed in extraembryonic membrane and 8 other cell types or tissues"/>
</dbReference>
<dbReference type="InterPro" id="IPR007110">
    <property type="entry name" value="Ig-like_dom"/>
</dbReference>
<dbReference type="InterPro" id="IPR036179">
    <property type="entry name" value="Ig-like_dom_sf"/>
</dbReference>
<keyword evidence="3 12" id="KW-0812">Transmembrane</keyword>
<dbReference type="FunFam" id="2.60.40.10:FF:000049">
    <property type="entry name" value="Leukocyte immunoglobulin-like receptor subfamily B member 1"/>
    <property type="match status" value="4"/>
</dbReference>
<proteinExistence type="predicted"/>
<keyword evidence="9" id="KW-0325">Glycoprotein</keyword>
<evidence type="ECO:0000313" key="14">
    <source>
        <dbReference type="Ensembl" id="ENSMODP00000054393.1"/>
    </source>
</evidence>
<feature type="region of interest" description="Disordered" evidence="11">
    <location>
        <begin position="468"/>
        <end position="487"/>
    </location>
</feature>
<protein>
    <recommendedName>
        <fullName evidence="13">Ig-like domain-containing protein</fullName>
    </recommendedName>
</protein>
<organism evidence="14 15">
    <name type="scientific">Monodelphis domestica</name>
    <name type="common">Gray short-tailed opossum</name>
    <dbReference type="NCBI Taxonomy" id="13616"/>
    <lineage>
        <taxon>Eukaryota</taxon>
        <taxon>Metazoa</taxon>
        <taxon>Chordata</taxon>
        <taxon>Craniata</taxon>
        <taxon>Vertebrata</taxon>
        <taxon>Euteleostomi</taxon>
        <taxon>Mammalia</taxon>
        <taxon>Metatheria</taxon>
        <taxon>Didelphimorphia</taxon>
        <taxon>Didelphidae</taxon>
        <taxon>Monodelphis</taxon>
    </lineage>
</organism>
<dbReference type="Ensembl" id="ENSMODT00000060771.1">
    <property type="protein sequence ID" value="ENSMODP00000054393.1"/>
    <property type="gene ID" value="ENSMODG00000002375.3"/>
</dbReference>
<evidence type="ECO:0000256" key="8">
    <source>
        <dbReference type="ARBA" id="ARBA00023157"/>
    </source>
</evidence>
<dbReference type="AlphaFoldDB" id="A0A5F8H3H2"/>
<dbReference type="GeneTree" id="ENSGT01100000263478"/>
<feature type="domain" description="Ig-like" evidence="13">
    <location>
        <begin position="28"/>
        <end position="120"/>
    </location>
</feature>
<keyword evidence="6 12" id="KW-1133">Transmembrane helix</keyword>
<dbReference type="PANTHER" id="PTHR11738">
    <property type="entry name" value="MHC CLASS I NK CELL RECEPTOR"/>
    <property type="match status" value="1"/>
</dbReference>
<evidence type="ECO:0000256" key="1">
    <source>
        <dbReference type="ARBA" id="ARBA00004162"/>
    </source>
</evidence>
<dbReference type="InterPro" id="IPR003598">
    <property type="entry name" value="Ig_sub2"/>
</dbReference>
<keyword evidence="4" id="KW-0732">Signal</keyword>
<feature type="compositionally biased region" description="Polar residues" evidence="11">
    <location>
        <begin position="477"/>
        <end position="487"/>
    </location>
</feature>
<evidence type="ECO:0000256" key="2">
    <source>
        <dbReference type="ARBA" id="ARBA00022475"/>
    </source>
</evidence>
<evidence type="ECO:0000256" key="3">
    <source>
        <dbReference type="ARBA" id="ARBA00022692"/>
    </source>
</evidence>
<dbReference type="PROSITE" id="PS50835">
    <property type="entry name" value="IG_LIKE"/>
    <property type="match status" value="3"/>
</dbReference>
<accession>A0A5F8H3H2</accession>
<evidence type="ECO:0000256" key="7">
    <source>
        <dbReference type="ARBA" id="ARBA00023136"/>
    </source>
</evidence>
<feature type="region of interest" description="Disordered" evidence="11">
    <location>
        <begin position="222"/>
        <end position="282"/>
    </location>
</feature>
<dbReference type="InterPro" id="IPR003599">
    <property type="entry name" value="Ig_sub"/>
</dbReference>
<evidence type="ECO:0000256" key="5">
    <source>
        <dbReference type="ARBA" id="ARBA00022737"/>
    </source>
</evidence>
<evidence type="ECO:0000256" key="10">
    <source>
        <dbReference type="ARBA" id="ARBA00023319"/>
    </source>
</evidence>
<keyword evidence="8" id="KW-1015">Disulfide bond</keyword>
<dbReference type="SMART" id="SM00409">
    <property type="entry name" value="IG"/>
    <property type="match status" value="3"/>
</dbReference>
<keyword evidence="7 12" id="KW-0472">Membrane</keyword>
<evidence type="ECO:0000256" key="9">
    <source>
        <dbReference type="ARBA" id="ARBA00023180"/>
    </source>
</evidence>
<dbReference type="Gene3D" id="2.60.40.10">
    <property type="entry name" value="Immunoglobulins"/>
    <property type="match status" value="4"/>
</dbReference>
<dbReference type="SUPFAM" id="SSF48726">
    <property type="entry name" value="Immunoglobulin"/>
    <property type="match status" value="4"/>
</dbReference>
<evidence type="ECO:0000259" key="13">
    <source>
        <dbReference type="PROSITE" id="PS50835"/>
    </source>
</evidence>
<keyword evidence="2" id="KW-1003">Cell membrane</keyword>
<feature type="compositionally biased region" description="Low complexity" evidence="11">
    <location>
        <begin position="16"/>
        <end position="28"/>
    </location>
</feature>
<dbReference type="InParanoid" id="A0A5F8H3H2"/>
<reference evidence="14" key="2">
    <citation type="submission" date="2025-08" db="UniProtKB">
        <authorList>
            <consortium name="Ensembl"/>
        </authorList>
    </citation>
    <scope>IDENTIFICATION</scope>
</reference>
<sequence length="487" mass="53523">MTPALSVLLCLGGSPGPNSSPSLPDGLPRPSLRAENGSVVPQGGAVTLRCRGSWEAVEWRLEKRGGSGWSLIKAVRQAGNEGEFSLPSVTSHDAGTYRCLYRHSSYRWSDRSDPLELVVTGKASLPRPSWGALPSSEVASGQNVTLQCWSEPYHDGFLLCKEEEEISCSWTWRHGWGPQADFFFPAVTPTQDGTYRCFGFNSSSPSPVVLPHAPLVLQVSGEVAPAPPSPSPSSPRLPLPWGSSLPAQACPGDPRGERGGGGMQEEAQRQAGNEGEFSLPSVTSHDAGTYRCLYRHPSSWWSERSDPLELDVLIPRMFWLLPRPSLTAENGSLVPLGENVTLRCRGSWEADLYHLEKEKGSKKSKIMDVRAAGIELEFPISYVTAKDAGTYHCWYRHSFIWSEPSDPLELMVTGEDSSSMTNSNSPDAPVQDYTVGNLVCLILAGLILIILGFLLIENWYSLRRYEKQSKEPLPELSRQTRPQGRDE</sequence>
<evidence type="ECO:0000313" key="15">
    <source>
        <dbReference type="Proteomes" id="UP000002280"/>
    </source>
</evidence>
<keyword evidence="15" id="KW-1185">Reference proteome</keyword>
<dbReference type="InterPro" id="IPR050412">
    <property type="entry name" value="Ig-like_Receptors_ImmuneReg"/>
</dbReference>
<name>A0A5F8H3H2_MONDO</name>